<comment type="caution">
    <text evidence="9">The sequence shown here is derived from an EMBL/GenBank/DDBJ whole genome shotgun (WGS) entry which is preliminary data.</text>
</comment>
<dbReference type="Gene3D" id="1.10.3720.10">
    <property type="entry name" value="MetI-like"/>
    <property type="match status" value="1"/>
</dbReference>
<evidence type="ECO:0000256" key="6">
    <source>
        <dbReference type="ARBA" id="ARBA00023136"/>
    </source>
</evidence>
<dbReference type="SUPFAM" id="SSF161098">
    <property type="entry name" value="MetI-like"/>
    <property type="match status" value="1"/>
</dbReference>
<keyword evidence="2" id="KW-0813">Transport</keyword>
<dbReference type="GO" id="GO:0055085">
    <property type="term" value="P:transmembrane transport"/>
    <property type="evidence" value="ECO:0007669"/>
    <property type="project" value="InterPro"/>
</dbReference>
<dbReference type="PANTHER" id="PTHR43005:SF1">
    <property type="entry name" value="SPERMIDINE_PUTRESCINE TRANSPORT SYSTEM PERMEASE PROTEIN"/>
    <property type="match status" value="1"/>
</dbReference>
<feature type="non-terminal residue" evidence="9">
    <location>
        <position position="271"/>
    </location>
</feature>
<dbReference type="GO" id="GO:0005886">
    <property type="term" value="C:plasma membrane"/>
    <property type="evidence" value="ECO:0007669"/>
    <property type="project" value="UniProtKB-SubCell"/>
</dbReference>
<feature type="domain" description="ABC transmembrane type-1" evidence="8">
    <location>
        <begin position="64"/>
        <end position="271"/>
    </location>
</feature>
<reference evidence="9" key="1">
    <citation type="journal article" date="2015" name="Nature">
        <title>Complex archaea that bridge the gap between prokaryotes and eukaryotes.</title>
        <authorList>
            <person name="Spang A."/>
            <person name="Saw J.H."/>
            <person name="Jorgensen S.L."/>
            <person name="Zaremba-Niedzwiedzka K."/>
            <person name="Martijn J."/>
            <person name="Lind A.E."/>
            <person name="van Eijk R."/>
            <person name="Schleper C."/>
            <person name="Guy L."/>
            <person name="Ettema T.J."/>
        </authorList>
    </citation>
    <scope>NUCLEOTIDE SEQUENCE</scope>
</reference>
<feature type="transmembrane region" description="Helical" evidence="7">
    <location>
        <begin position="100"/>
        <end position="122"/>
    </location>
</feature>
<feature type="transmembrane region" description="Helical" evidence="7">
    <location>
        <begin position="9"/>
        <end position="30"/>
    </location>
</feature>
<evidence type="ECO:0000256" key="1">
    <source>
        <dbReference type="ARBA" id="ARBA00004651"/>
    </source>
</evidence>
<keyword evidence="5 7" id="KW-1133">Transmembrane helix</keyword>
<evidence type="ECO:0000256" key="3">
    <source>
        <dbReference type="ARBA" id="ARBA00022475"/>
    </source>
</evidence>
<sequence length="271" mass="30637">MKEKYLKWILLAPALIIIISLVIYPLFYALRGSFFLYRYGKPMNFVGFNNYLELFKNPLFYNSLKNTGIYVGVAVPVELILGLVLALIMNRKLGNFRGIVRAALTIPMFIAPIVVGIIWRMIYNPQYGLFNWVLGTRGFAPTGGVKYAIFFVVLADIWQWTPFMYIIILAALQSVPRDVIEASLIDGANRRQQLFRIIIPTISYALVIAFTLRFMEATKALDIIYTMTMGGPGGATETASYMIFRNAFNDLRIGTATAYSWMVTIIIGGFI</sequence>
<gene>
    <name evidence="9" type="ORF">LCGC14_2173410</name>
</gene>
<evidence type="ECO:0000256" key="4">
    <source>
        <dbReference type="ARBA" id="ARBA00022692"/>
    </source>
</evidence>
<dbReference type="Pfam" id="PF00528">
    <property type="entry name" value="BPD_transp_1"/>
    <property type="match status" value="1"/>
</dbReference>
<feature type="transmembrane region" description="Helical" evidence="7">
    <location>
        <begin position="193"/>
        <end position="212"/>
    </location>
</feature>
<protein>
    <recommendedName>
        <fullName evidence="8">ABC transmembrane type-1 domain-containing protein</fullName>
    </recommendedName>
</protein>
<dbReference type="PANTHER" id="PTHR43005">
    <property type="entry name" value="BLR7065 PROTEIN"/>
    <property type="match status" value="1"/>
</dbReference>
<feature type="transmembrane region" description="Helical" evidence="7">
    <location>
        <begin position="251"/>
        <end position="270"/>
    </location>
</feature>
<keyword evidence="4 7" id="KW-0812">Transmembrane</keyword>
<evidence type="ECO:0000256" key="5">
    <source>
        <dbReference type="ARBA" id="ARBA00022989"/>
    </source>
</evidence>
<evidence type="ECO:0000256" key="7">
    <source>
        <dbReference type="SAM" id="Phobius"/>
    </source>
</evidence>
<evidence type="ECO:0000256" key="2">
    <source>
        <dbReference type="ARBA" id="ARBA00022448"/>
    </source>
</evidence>
<keyword evidence="3" id="KW-1003">Cell membrane</keyword>
<dbReference type="EMBL" id="LAZR01028108">
    <property type="protein sequence ID" value="KKL63608.1"/>
    <property type="molecule type" value="Genomic_DNA"/>
</dbReference>
<accession>A0A0F9DP97</accession>
<organism evidence="9">
    <name type="scientific">marine sediment metagenome</name>
    <dbReference type="NCBI Taxonomy" id="412755"/>
    <lineage>
        <taxon>unclassified sequences</taxon>
        <taxon>metagenomes</taxon>
        <taxon>ecological metagenomes</taxon>
    </lineage>
</organism>
<dbReference type="CDD" id="cd06261">
    <property type="entry name" value="TM_PBP2"/>
    <property type="match status" value="1"/>
</dbReference>
<evidence type="ECO:0000259" key="8">
    <source>
        <dbReference type="PROSITE" id="PS50928"/>
    </source>
</evidence>
<keyword evidence="6 7" id="KW-0472">Membrane</keyword>
<dbReference type="AlphaFoldDB" id="A0A0F9DP97"/>
<name>A0A0F9DP97_9ZZZZ</name>
<comment type="subcellular location">
    <subcellularLocation>
        <location evidence="1">Cell membrane</location>
        <topology evidence="1">Multi-pass membrane protein</topology>
    </subcellularLocation>
</comment>
<feature type="transmembrane region" description="Helical" evidence="7">
    <location>
        <begin position="68"/>
        <end position="88"/>
    </location>
</feature>
<proteinExistence type="predicted"/>
<feature type="transmembrane region" description="Helical" evidence="7">
    <location>
        <begin position="147"/>
        <end position="172"/>
    </location>
</feature>
<dbReference type="InterPro" id="IPR000515">
    <property type="entry name" value="MetI-like"/>
</dbReference>
<dbReference type="PROSITE" id="PS50928">
    <property type="entry name" value="ABC_TM1"/>
    <property type="match status" value="1"/>
</dbReference>
<dbReference type="InterPro" id="IPR035906">
    <property type="entry name" value="MetI-like_sf"/>
</dbReference>
<evidence type="ECO:0000313" key="9">
    <source>
        <dbReference type="EMBL" id="KKL63608.1"/>
    </source>
</evidence>